<dbReference type="AlphaFoldDB" id="F8MI49"/>
<dbReference type="EMBL" id="GL891303">
    <property type="protein sequence ID" value="EGO58905.1"/>
    <property type="molecule type" value="Genomic_DNA"/>
</dbReference>
<feature type="region of interest" description="Disordered" evidence="1">
    <location>
        <begin position="25"/>
        <end position="58"/>
    </location>
</feature>
<keyword evidence="3" id="KW-1185">Reference proteome</keyword>
<dbReference type="GeneID" id="20827654"/>
<accession>F8MI49</accession>
<gene>
    <name evidence="2" type="ORF">NEUTE1DRAFT_38590</name>
</gene>
<dbReference type="HOGENOM" id="CLU_2210717_0_0_1"/>
<evidence type="ECO:0000313" key="3">
    <source>
        <dbReference type="Proteomes" id="UP000008065"/>
    </source>
</evidence>
<evidence type="ECO:0000256" key="1">
    <source>
        <dbReference type="SAM" id="MobiDB-lite"/>
    </source>
</evidence>
<dbReference type="KEGG" id="nte:NEUTE1DRAFT38590"/>
<evidence type="ECO:0000313" key="2">
    <source>
        <dbReference type="EMBL" id="EGO58905.1"/>
    </source>
</evidence>
<name>F8MI49_NEUT8</name>
<organism evidence="2 3">
    <name type="scientific">Neurospora tetrasperma (strain FGSC 2508 / ATCC MYA-4615 / P0657)</name>
    <dbReference type="NCBI Taxonomy" id="510951"/>
    <lineage>
        <taxon>Eukaryota</taxon>
        <taxon>Fungi</taxon>
        <taxon>Dikarya</taxon>
        <taxon>Ascomycota</taxon>
        <taxon>Pezizomycotina</taxon>
        <taxon>Sordariomycetes</taxon>
        <taxon>Sordariomycetidae</taxon>
        <taxon>Sordariales</taxon>
        <taxon>Sordariaceae</taxon>
        <taxon>Neurospora</taxon>
    </lineage>
</organism>
<sequence length="107" mass="11741">MTGGFPAVCFPLPCCQLSVKEPSTLSAAGPNEGTSPRQQGQQPRGTSTADGRQVQRVEPPWIRQERLQHSGLRFSLGFLSNKNTRRLHFHLSTDCTVPISDGKVYSC</sequence>
<dbReference type="VEuPathDB" id="FungiDB:NEUTE1DRAFT_38590"/>
<protein>
    <submittedName>
        <fullName evidence="2">Uncharacterized protein</fullName>
    </submittedName>
</protein>
<dbReference type="Proteomes" id="UP000008065">
    <property type="component" value="Unassembled WGS sequence"/>
</dbReference>
<proteinExistence type="predicted"/>
<dbReference type="RefSeq" id="XP_009848759.1">
    <property type="nucleotide sequence ID" value="XM_009850457.1"/>
</dbReference>
<reference evidence="3" key="1">
    <citation type="journal article" date="2011" name="Genetics">
        <title>Massive changes in genome architecture accompany the transition to self-fertility in the filamentous fungus Neurospora tetrasperma.</title>
        <authorList>
            <person name="Ellison C.E."/>
            <person name="Stajich J.E."/>
            <person name="Jacobson D.J."/>
            <person name="Natvig D.O."/>
            <person name="Lapidus A."/>
            <person name="Foster B."/>
            <person name="Aerts A."/>
            <person name="Riley R."/>
            <person name="Lindquist E.A."/>
            <person name="Grigoriev I.V."/>
            <person name="Taylor J.W."/>
        </authorList>
    </citation>
    <scope>NUCLEOTIDE SEQUENCE [LARGE SCALE GENOMIC DNA]</scope>
    <source>
        <strain evidence="3">FGSC 2508 / P0657</strain>
    </source>
</reference>
<feature type="compositionally biased region" description="Polar residues" evidence="1">
    <location>
        <begin position="25"/>
        <end position="50"/>
    </location>
</feature>